<feature type="region of interest" description="Disordered" evidence="1">
    <location>
        <begin position="106"/>
        <end position="164"/>
    </location>
</feature>
<feature type="region of interest" description="Disordered" evidence="1">
    <location>
        <begin position="324"/>
        <end position="401"/>
    </location>
</feature>
<reference evidence="3" key="1">
    <citation type="journal article" date="2013" name="Genome Announc.">
        <title>Draft genome sequence of the grapevine dieback fungus Eutypa lata UCR-EL1.</title>
        <authorList>
            <person name="Blanco-Ulate B."/>
            <person name="Rolshausen P.E."/>
            <person name="Cantu D."/>
        </authorList>
    </citation>
    <scope>NUCLEOTIDE SEQUENCE [LARGE SCALE GENOMIC DNA]</scope>
    <source>
        <strain evidence="3">UCR-EL1</strain>
    </source>
</reference>
<feature type="region of interest" description="Disordered" evidence="1">
    <location>
        <begin position="262"/>
        <end position="282"/>
    </location>
</feature>
<gene>
    <name evidence="2" type="ORF">UCREL1_5832</name>
</gene>
<dbReference type="KEGG" id="ela:UCREL1_5832"/>
<organism evidence="2 3">
    <name type="scientific">Eutypa lata (strain UCR-EL1)</name>
    <name type="common">Grapevine dieback disease fungus</name>
    <name type="synonym">Eutypa armeniacae</name>
    <dbReference type="NCBI Taxonomy" id="1287681"/>
    <lineage>
        <taxon>Eukaryota</taxon>
        <taxon>Fungi</taxon>
        <taxon>Dikarya</taxon>
        <taxon>Ascomycota</taxon>
        <taxon>Pezizomycotina</taxon>
        <taxon>Sordariomycetes</taxon>
        <taxon>Xylariomycetidae</taxon>
        <taxon>Xylariales</taxon>
        <taxon>Diatrypaceae</taxon>
        <taxon>Eutypa</taxon>
    </lineage>
</organism>
<dbReference type="eggNOG" id="ENOG502SII2">
    <property type="taxonomic scope" value="Eukaryota"/>
</dbReference>
<evidence type="ECO:0000313" key="3">
    <source>
        <dbReference type="Proteomes" id="UP000012174"/>
    </source>
</evidence>
<name>M7SRR1_EUTLA</name>
<feature type="region of interest" description="Disordered" evidence="1">
    <location>
        <begin position="73"/>
        <end position="94"/>
    </location>
</feature>
<dbReference type="Proteomes" id="UP000012174">
    <property type="component" value="Unassembled WGS sequence"/>
</dbReference>
<proteinExistence type="predicted"/>
<accession>M7SRR1</accession>
<dbReference type="HOGENOM" id="CLU_038611_0_0_1"/>
<protein>
    <submittedName>
        <fullName evidence="2">Uncharacterized protein</fullName>
    </submittedName>
</protein>
<dbReference type="STRING" id="1287681.M7SRR1"/>
<dbReference type="AlphaFoldDB" id="M7SRR1"/>
<dbReference type="OMA" id="MSESEGM"/>
<feature type="compositionally biased region" description="Basic and acidic residues" evidence="1">
    <location>
        <begin position="146"/>
        <end position="155"/>
    </location>
</feature>
<feature type="compositionally biased region" description="Basic and acidic residues" evidence="1">
    <location>
        <begin position="106"/>
        <end position="139"/>
    </location>
</feature>
<dbReference type="EMBL" id="KB706501">
    <property type="protein sequence ID" value="EMR67168.1"/>
    <property type="molecule type" value="Genomic_DNA"/>
</dbReference>
<dbReference type="OrthoDB" id="3926760at2759"/>
<evidence type="ECO:0000256" key="1">
    <source>
        <dbReference type="SAM" id="MobiDB-lite"/>
    </source>
</evidence>
<evidence type="ECO:0000313" key="2">
    <source>
        <dbReference type="EMBL" id="EMR67168.1"/>
    </source>
</evidence>
<keyword evidence="3" id="KW-1185">Reference proteome</keyword>
<sequence>MPPINHAAMSAGLIAVSVAVAAAIAVYESPELQRMAQDLRRRIAIALHAFGDSISPQERENLFNRPEDAEGFLESRGLGAGAEPGVDADEETRRRQREELMYWNALREEKNREKTRGQQEEESEKVQEKEPSQQQRRDSSGSTFDDFLRRDDNGEKGSYVFNSGAEVRENEEGLLRRRGGGLVGRGLGYSNPFTDNHEIDSDIAFENSLMDPEKDEVMSDIYSATDLGQQDASRTATLSPPPAAAPALAMPTLIDIEAPTPAPQQQQYPEALSSSSQTERELGPDEYVTAGQDDRHDAYSSIQAWAQNSNASFYSPLPVSPMGPMSEPELVSDGILTPTDSGSIAGSGEDLGDDAASARSGGRFYDVMSDDEGTGMMTPASWTEVGSVVSESDAGAARAHS</sequence>